<feature type="region of interest" description="Important for the catalytic mechanism of dephosphorylation" evidence="14">
    <location>
        <begin position="264"/>
        <end position="269"/>
    </location>
</feature>
<dbReference type="GO" id="GO:0000155">
    <property type="term" value="F:phosphorelay sensor kinase activity"/>
    <property type="evidence" value="ECO:0007669"/>
    <property type="project" value="InterPro"/>
</dbReference>
<comment type="domain">
    <text evidence="14">The Walker A ATP-binding motif also binds Pi and PPi.</text>
</comment>
<evidence type="ECO:0000256" key="7">
    <source>
        <dbReference type="ARBA" id="ARBA00022741"/>
    </source>
</evidence>
<evidence type="ECO:0000256" key="12">
    <source>
        <dbReference type="ARBA" id="ARBA00023277"/>
    </source>
</evidence>
<dbReference type="InterPro" id="IPR028979">
    <property type="entry name" value="Ser_kin/Pase_Hpr-like_N_sf"/>
</dbReference>
<dbReference type="SUPFAM" id="SSF53795">
    <property type="entry name" value="PEP carboxykinase-like"/>
    <property type="match status" value="1"/>
</dbReference>
<dbReference type="EC" id="2.7.11.-" evidence="14"/>
<proteinExistence type="inferred from homology"/>
<dbReference type="InterPro" id="IPR027417">
    <property type="entry name" value="P-loop_NTPase"/>
</dbReference>
<dbReference type="Pfam" id="PF07475">
    <property type="entry name" value="Hpr_kinase_C"/>
    <property type="match status" value="1"/>
</dbReference>
<evidence type="ECO:0000256" key="8">
    <source>
        <dbReference type="ARBA" id="ARBA00022777"/>
    </source>
</evidence>
<feature type="domain" description="HPr kinase/phosphorylase C-terminal" evidence="16">
    <location>
        <begin position="132"/>
        <end position="298"/>
    </location>
</feature>
<evidence type="ECO:0000313" key="17">
    <source>
        <dbReference type="EMBL" id="OHW62060.1"/>
    </source>
</evidence>
<evidence type="ECO:0000256" key="13">
    <source>
        <dbReference type="ARBA" id="ARBA00047657"/>
    </source>
</evidence>
<dbReference type="AlphaFoldDB" id="A0A1S1V6N8"/>
<dbReference type="NCBIfam" id="TIGR00679">
    <property type="entry name" value="hpr-ser"/>
    <property type="match status" value="1"/>
</dbReference>
<dbReference type="PANTHER" id="PTHR30305:SF1">
    <property type="entry name" value="HPR KINASE_PHOSPHORYLASE"/>
    <property type="match status" value="1"/>
</dbReference>
<feature type="binding site" evidence="14">
    <location>
        <position position="161"/>
    </location>
    <ligand>
        <name>Mg(2+)</name>
        <dbReference type="ChEBI" id="CHEBI:18420"/>
    </ligand>
</feature>
<keyword evidence="4 14" id="KW-0723">Serine/threonine-protein kinase</keyword>
<dbReference type="InterPro" id="IPR011126">
    <property type="entry name" value="Hpr_kin/Pase_Hpr_N"/>
</dbReference>
<dbReference type="InterPro" id="IPR011104">
    <property type="entry name" value="Hpr_kin/Pase_C"/>
</dbReference>
<comment type="catalytic activity">
    <reaction evidence="13 14">
        <text>[HPr protein]-O-phospho-L-serine + phosphate + H(+) = [HPr protein]-L-serine + diphosphate</text>
        <dbReference type="Rhea" id="RHEA:46604"/>
        <dbReference type="Rhea" id="RHEA-COMP:11602"/>
        <dbReference type="Rhea" id="RHEA-COMP:11603"/>
        <dbReference type="ChEBI" id="CHEBI:15378"/>
        <dbReference type="ChEBI" id="CHEBI:29999"/>
        <dbReference type="ChEBI" id="CHEBI:33019"/>
        <dbReference type="ChEBI" id="CHEBI:43474"/>
        <dbReference type="ChEBI" id="CHEBI:83421"/>
    </reaction>
</comment>
<keyword evidence="11 14" id="KW-0511">Multifunctional enzyme</keyword>
<comment type="caution">
    <text evidence="17">The sequence shown here is derived from an EMBL/GenBank/DDBJ whole genome shotgun (WGS) entry which is preliminary data.</text>
</comment>
<evidence type="ECO:0000256" key="9">
    <source>
        <dbReference type="ARBA" id="ARBA00022840"/>
    </source>
</evidence>
<comment type="miscellaneous">
    <text evidence="14">Both phosphorylation and phosphorolysis are carried out by the same active site and suggest a common mechanism for both reactions.</text>
</comment>
<feature type="region of interest" description="Important for the catalytic mechanism of both phosphorylation and dephosphorylation" evidence="14">
    <location>
        <begin position="201"/>
        <end position="210"/>
    </location>
</feature>
<evidence type="ECO:0000256" key="14">
    <source>
        <dbReference type="HAMAP-Rule" id="MF_01249"/>
    </source>
</evidence>
<evidence type="ECO:0000256" key="5">
    <source>
        <dbReference type="ARBA" id="ARBA00022679"/>
    </source>
</evidence>
<keyword evidence="6 14" id="KW-0479">Metal-binding</keyword>
<comment type="similarity">
    <text evidence="3 14">Belongs to the HPrK/P family.</text>
</comment>
<feature type="active site" description="Proton acceptor; for phosphorylation activity. Proton donor; for dephosphorylation activity" evidence="14">
    <location>
        <position position="178"/>
    </location>
</feature>
<keyword evidence="10 14" id="KW-0460">Magnesium</keyword>
<dbReference type="InterPro" id="IPR003755">
    <property type="entry name" value="HPr(Ser)_kin/Pase"/>
</dbReference>
<evidence type="ECO:0000313" key="18">
    <source>
        <dbReference type="Proteomes" id="UP000180254"/>
    </source>
</evidence>
<dbReference type="RefSeq" id="WP_071063279.1">
    <property type="nucleotide sequence ID" value="NZ_MKIE01000005.1"/>
</dbReference>
<name>A0A1S1V6N8_9FIRM</name>
<comment type="subunit">
    <text evidence="14">Homohexamer.</text>
</comment>
<dbReference type="OrthoDB" id="9778803at2"/>
<dbReference type="Gene3D" id="3.40.1390.20">
    <property type="entry name" value="HprK N-terminal domain-like"/>
    <property type="match status" value="1"/>
</dbReference>
<keyword evidence="12 14" id="KW-0119">Carbohydrate metabolism</keyword>
<evidence type="ECO:0000256" key="4">
    <source>
        <dbReference type="ARBA" id="ARBA00022527"/>
    </source>
</evidence>
<sequence>MYSLNLHDLIKNVGLEIIYRPEGLEKINISGIEINRPGLQMTGFYKHFVQSRIQVLGEQEKEYLLSLPEDLRSERIETLFKYPIPAFIIANNIYAFPDIKSLAEKHGVLLLKTKLPTTKFISKLIVYLEDVLAPKTTMHGVLLEVFGMGVLIMGKSGVGKSETALELIKRGHRLVADDAVEIKRIDDMLRGTSPAIIRHFMEIRGIGILDIKRLYGVGAVKTWEILDLVVELEHWDEHKEYDRVGMDENTKDILGINVPRVTVPVQPGRNLAMIVEVAARNTRQKQFGYNAAAELDKKLKEELQKRKESLKQVRWIE</sequence>
<keyword evidence="8 14" id="KW-0418">Kinase</keyword>
<evidence type="ECO:0000256" key="11">
    <source>
        <dbReference type="ARBA" id="ARBA00023268"/>
    </source>
</evidence>
<evidence type="ECO:0000259" key="15">
    <source>
        <dbReference type="Pfam" id="PF02603"/>
    </source>
</evidence>
<keyword evidence="18" id="KW-1185">Reference proteome</keyword>
<protein>
    <recommendedName>
        <fullName evidence="14">HPr kinase/phosphorylase</fullName>
        <shortName evidence="14">HPrK/P</shortName>
        <ecNumber evidence="14">2.7.11.-</ecNumber>
        <ecNumber evidence="14">2.7.4.-</ecNumber>
    </recommendedName>
    <alternativeName>
        <fullName evidence="14">HPr(Ser) kinase/phosphorylase</fullName>
    </alternativeName>
</protein>
<evidence type="ECO:0000256" key="3">
    <source>
        <dbReference type="ARBA" id="ARBA00006883"/>
    </source>
</evidence>
<dbReference type="STRING" id="39480.EUAN_15080"/>
<feature type="active site" evidence="14">
    <location>
        <position position="139"/>
    </location>
</feature>
<feature type="active site" evidence="14">
    <location>
        <position position="243"/>
    </location>
</feature>
<dbReference type="EC" id="2.7.4.-" evidence="14"/>
<dbReference type="GO" id="GO:0005524">
    <property type="term" value="F:ATP binding"/>
    <property type="evidence" value="ECO:0007669"/>
    <property type="project" value="UniProtKB-UniRule"/>
</dbReference>
<dbReference type="Gene3D" id="3.40.50.300">
    <property type="entry name" value="P-loop containing nucleotide triphosphate hydrolases"/>
    <property type="match status" value="1"/>
</dbReference>
<dbReference type="GO" id="GO:0004712">
    <property type="term" value="F:protein serine/threonine/tyrosine kinase activity"/>
    <property type="evidence" value="ECO:0007669"/>
    <property type="project" value="UniProtKB-UniRule"/>
</dbReference>
<feature type="binding site" evidence="14">
    <location>
        <begin position="154"/>
        <end position="161"/>
    </location>
    <ligand>
        <name>ATP</name>
        <dbReference type="ChEBI" id="CHEBI:30616"/>
    </ligand>
</feature>
<dbReference type="EMBL" id="MKIE01000005">
    <property type="protein sequence ID" value="OHW62060.1"/>
    <property type="molecule type" value="Genomic_DNA"/>
</dbReference>
<evidence type="ECO:0000256" key="1">
    <source>
        <dbReference type="ARBA" id="ARBA00001120"/>
    </source>
</evidence>
<dbReference type="GO" id="GO:0004674">
    <property type="term" value="F:protein serine/threonine kinase activity"/>
    <property type="evidence" value="ECO:0007669"/>
    <property type="project" value="UniProtKB-KW"/>
</dbReference>
<dbReference type="Proteomes" id="UP000180254">
    <property type="component" value="Unassembled WGS sequence"/>
</dbReference>
<reference evidence="17 18" key="1">
    <citation type="submission" date="2016-09" db="EMBL/GenBank/DDBJ databases">
        <title>Genome sequence of Eubacterium angustum.</title>
        <authorList>
            <person name="Poehlein A."/>
            <person name="Daniel R."/>
        </authorList>
    </citation>
    <scope>NUCLEOTIDE SEQUENCE [LARGE SCALE GENOMIC DNA]</scope>
    <source>
        <strain evidence="17 18">DSM 1989</strain>
    </source>
</reference>
<dbReference type="PANTHER" id="PTHR30305">
    <property type="entry name" value="PROTEIN YJDM-RELATED"/>
    <property type="match status" value="1"/>
</dbReference>
<evidence type="ECO:0000256" key="2">
    <source>
        <dbReference type="ARBA" id="ARBA00001946"/>
    </source>
</evidence>
<feature type="active site" evidence="14">
    <location>
        <position position="160"/>
    </location>
</feature>
<comment type="catalytic activity">
    <reaction evidence="1 14">
        <text>[HPr protein]-L-serine + ATP = [HPr protein]-O-phospho-L-serine + ADP + H(+)</text>
        <dbReference type="Rhea" id="RHEA:46600"/>
        <dbReference type="Rhea" id="RHEA-COMP:11602"/>
        <dbReference type="Rhea" id="RHEA-COMP:11603"/>
        <dbReference type="ChEBI" id="CHEBI:15378"/>
        <dbReference type="ChEBI" id="CHEBI:29999"/>
        <dbReference type="ChEBI" id="CHEBI:30616"/>
        <dbReference type="ChEBI" id="CHEBI:83421"/>
        <dbReference type="ChEBI" id="CHEBI:456216"/>
    </reaction>
</comment>
<feature type="domain" description="HPr(Ser) kinase/phosphorylase N-terminal" evidence="15">
    <location>
        <begin position="5"/>
        <end position="128"/>
    </location>
</feature>
<keyword evidence="7 14" id="KW-0547">Nucleotide-binding</keyword>
<dbReference type="GO" id="GO:0006109">
    <property type="term" value="P:regulation of carbohydrate metabolic process"/>
    <property type="evidence" value="ECO:0007669"/>
    <property type="project" value="UniProtKB-UniRule"/>
</dbReference>
<organism evidence="17 18">
    <name type="scientific">Andreesenia angusta</name>
    <dbReference type="NCBI Taxonomy" id="39480"/>
    <lineage>
        <taxon>Bacteria</taxon>
        <taxon>Bacillati</taxon>
        <taxon>Bacillota</taxon>
        <taxon>Tissierellia</taxon>
        <taxon>Tissierellales</taxon>
        <taxon>Gottschalkiaceae</taxon>
        <taxon>Andreesenia</taxon>
    </lineage>
</organism>
<dbReference type="GO" id="GO:0000287">
    <property type="term" value="F:magnesium ion binding"/>
    <property type="evidence" value="ECO:0007669"/>
    <property type="project" value="UniProtKB-UniRule"/>
</dbReference>
<keyword evidence="9 14" id="KW-0067">ATP-binding</keyword>
<feature type="binding site" evidence="14">
    <location>
        <position position="202"/>
    </location>
    <ligand>
        <name>Mg(2+)</name>
        <dbReference type="ChEBI" id="CHEBI:18420"/>
    </ligand>
</feature>
<dbReference type="FunFam" id="3.40.50.300:FF:000174">
    <property type="entry name" value="HPr kinase/phosphorylase"/>
    <property type="match status" value="1"/>
</dbReference>
<evidence type="ECO:0000259" key="16">
    <source>
        <dbReference type="Pfam" id="PF07475"/>
    </source>
</evidence>
<keyword evidence="5 14" id="KW-0808">Transferase</keyword>
<dbReference type="Pfam" id="PF02603">
    <property type="entry name" value="Hpr_kinase_N"/>
    <property type="match status" value="1"/>
</dbReference>
<dbReference type="CDD" id="cd01918">
    <property type="entry name" value="HprK_C"/>
    <property type="match status" value="1"/>
</dbReference>
<comment type="function">
    <text evidence="14">Catalyzes the ATP- as well as the pyrophosphate-dependent phosphorylation of a specific serine residue in HPr, a phosphocarrier protein of the phosphoenolpyruvate-dependent sugar phosphotransferase system (PTS). HprK/P also catalyzes the pyrophosphate-producing, inorganic phosphate-dependent dephosphorylation (phosphorolysis) of seryl-phosphorylated HPr (P-Ser-HPr). The two antagonistic activities of HprK/P are regulated by several intracellular metabolites, which change their concentration in response to the absence or presence of rapidly metabolisable carbon sources (glucose, fructose, etc.) in the growth medium. Therefore, by controlling the phosphorylation state of HPr, HPrK/P is a sensor enzyme that plays a major role in the regulation of carbon metabolism and sugar transport: it mediates carbon catabolite repression (CCR), and regulates PTS-catalyzed carbohydrate uptake and inducer exclusion.</text>
</comment>
<comment type="cofactor">
    <cofactor evidence="2 14">
        <name>Mg(2+)</name>
        <dbReference type="ChEBI" id="CHEBI:18420"/>
    </cofactor>
</comment>
<dbReference type="HAMAP" id="MF_01249">
    <property type="entry name" value="HPr_kinase"/>
    <property type="match status" value="1"/>
</dbReference>
<evidence type="ECO:0000256" key="10">
    <source>
        <dbReference type="ARBA" id="ARBA00022842"/>
    </source>
</evidence>
<gene>
    <name evidence="14 17" type="primary">hprK</name>
    <name evidence="17" type="ORF">EUAN_15080</name>
</gene>
<dbReference type="SUPFAM" id="SSF75138">
    <property type="entry name" value="HprK N-terminal domain-like"/>
    <property type="match status" value="1"/>
</dbReference>
<evidence type="ECO:0000256" key="6">
    <source>
        <dbReference type="ARBA" id="ARBA00022723"/>
    </source>
</evidence>
<accession>A0A1S1V6N8</accession>